<evidence type="ECO:0000256" key="2">
    <source>
        <dbReference type="ARBA" id="ARBA00005346"/>
    </source>
</evidence>
<keyword evidence="5 8" id="KW-1133">Transmembrane helix</keyword>
<dbReference type="AlphaFoldDB" id="A0A2N5Y1L3"/>
<feature type="transmembrane region" description="Helical" evidence="8">
    <location>
        <begin position="264"/>
        <end position="284"/>
    </location>
</feature>
<evidence type="ECO:0000259" key="9">
    <source>
        <dbReference type="Pfam" id="PF00361"/>
    </source>
</evidence>
<evidence type="ECO:0000256" key="6">
    <source>
        <dbReference type="ARBA" id="ARBA00023136"/>
    </source>
</evidence>
<evidence type="ECO:0000256" key="5">
    <source>
        <dbReference type="ARBA" id="ARBA00022989"/>
    </source>
</evidence>
<protein>
    <submittedName>
        <fullName evidence="10">NADH-quinone oxidoreductase subunit J</fullName>
    </submittedName>
</protein>
<keyword evidence="3" id="KW-1003">Cell membrane</keyword>
<feature type="transmembrane region" description="Helical" evidence="8">
    <location>
        <begin position="70"/>
        <end position="92"/>
    </location>
</feature>
<feature type="transmembrane region" description="Helical" evidence="8">
    <location>
        <begin position="362"/>
        <end position="383"/>
    </location>
</feature>
<organism evidence="10 11">
    <name type="scientific">Kineobactrum sediminis</name>
    <dbReference type="NCBI Taxonomy" id="1905677"/>
    <lineage>
        <taxon>Bacteria</taxon>
        <taxon>Pseudomonadati</taxon>
        <taxon>Pseudomonadota</taxon>
        <taxon>Gammaproteobacteria</taxon>
        <taxon>Cellvibrionales</taxon>
        <taxon>Halieaceae</taxon>
        <taxon>Kineobactrum</taxon>
    </lineage>
</organism>
<dbReference type="PRINTS" id="PR01434">
    <property type="entry name" value="NADHDHGNASE5"/>
</dbReference>
<dbReference type="InterPro" id="IPR001750">
    <property type="entry name" value="ND/Mrp_TM"/>
</dbReference>
<dbReference type="GO" id="GO:0005886">
    <property type="term" value="C:plasma membrane"/>
    <property type="evidence" value="ECO:0007669"/>
    <property type="project" value="UniProtKB-SubCell"/>
</dbReference>
<dbReference type="InterPro" id="IPR050586">
    <property type="entry name" value="CPA3_Na-H_Antiporter_D"/>
</dbReference>
<dbReference type="Proteomes" id="UP000234845">
    <property type="component" value="Unassembled WGS sequence"/>
</dbReference>
<evidence type="ECO:0000256" key="8">
    <source>
        <dbReference type="SAM" id="Phobius"/>
    </source>
</evidence>
<sequence length="474" mass="50757">MSAALLSLTIPLATAMLLLLFRTRAGTVVIVANTASLVAAMLALDAVMTGAREQLSLGNWDAPLGIRFELGPLTAVLLVFTALIHLLVTIYAQASRHSKTRDTDFWPLSCLLHASLAALWLSRDLFNWYITLELLGLTAVAMIIISGPRSHLPALRYLLLSLAASLCYLLGVAFLYGRYGVLDIRMLAEVVVDDPGTRLAMLLLTLGLMLKAALWPLHQWLPAAHAAAPTAVSALLSALVVKGPLFILWMVWSTLAEPGFARQAGVLFAFAGIAALVSGGWAALRTPWLKVLVAYSTVAQLGYALLALGLLLYWQDPEMSIALWLFVLAHGLAKVSMFLGAGEMQATLGSRRVSALKGASQTMPLAMFAFAVAGGSLIGLPPSGGFIAKWVLLQPLLVEPSHWPWALGVLLGTLASAGYVFRVVTIAFNRADPSSPGHDPDTAAQWLAMLPALIVWAMALLSEPLILWFQEVGL</sequence>
<evidence type="ECO:0000256" key="3">
    <source>
        <dbReference type="ARBA" id="ARBA00022475"/>
    </source>
</evidence>
<feature type="transmembrane region" description="Helical" evidence="8">
    <location>
        <begin position="230"/>
        <end position="252"/>
    </location>
</feature>
<evidence type="ECO:0000313" key="11">
    <source>
        <dbReference type="Proteomes" id="UP000234845"/>
    </source>
</evidence>
<dbReference type="PANTHER" id="PTHR42703">
    <property type="entry name" value="NADH DEHYDROGENASE"/>
    <property type="match status" value="1"/>
</dbReference>
<evidence type="ECO:0000256" key="4">
    <source>
        <dbReference type="ARBA" id="ARBA00022692"/>
    </source>
</evidence>
<accession>A0A2N5Y1L3</accession>
<comment type="caution">
    <text evidence="10">The sequence shown here is derived from an EMBL/GenBank/DDBJ whole genome shotgun (WGS) entry which is preliminary data.</text>
</comment>
<dbReference type="EMBL" id="PKLZ01000008">
    <property type="protein sequence ID" value="PLW82274.1"/>
    <property type="molecule type" value="Genomic_DNA"/>
</dbReference>
<keyword evidence="11" id="KW-1185">Reference proteome</keyword>
<evidence type="ECO:0000256" key="7">
    <source>
        <dbReference type="RuleBase" id="RU000320"/>
    </source>
</evidence>
<feature type="transmembrane region" description="Helical" evidence="8">
    <location>
        <begin position="104"/>
        <end position="122"/>
    </location>
</feature>
<reference evidence="11" key="1">
    <citation type="submission" date="2017-11" db="EMBL/GenBank/DDBJ databases">
        <title>The draft genome sequence of Chromatocurvus sp. F02.</title>
        <authorList>
            <person name="Du Z.-J."/>
            <person name="Chang Y.-Q."/>
        </authorList>
    </citation>
    <scope>NUCLEOTIDE SEQUENCE [LARGE SCALE GENOMIC DNA]</scope>
    <source>
        <strain evidence="11">F02</strain>
    </source>
</reference>
<keyword evidence="4 7" id="KW-0812">Transmembrane</keyword>
<dbReference type="OrthoDB" id="9768329at2"/>
<feature type="domain" description="NADH:quinone oxidoreductase/Mrp antiporter transmembrane" evidence="9">
    <location>
        <begin position="122"/>
        <end position="409"/>
    </location>
</feature>
<dbReference type="Pfam" id="PF00361">
    <property type="entry name" value="Proton_antipo_M"/>
    <property type="match status" value="1"/>
</dbReference>
<name>A0A2N5Y1L3_9GAMM</name>
<comment type="subcellular location">
    <subcellularLocation>
        <location evidence="1">Cell membrane</location>
        <topology evidence="1">Multi-pass membrane protein</topology>
    </subcellularLocation>
    <subcellularLocation>
        <location evidence="7">Membrane</location>
        <topology evidence="7">Multi-pass membrane protein</topology>
    </subcellularLocation>
</comment>
<evidence type="ECO:0000313" key="10">
    <source>
        <dbReference type="EMBL" id="PLW82274.1"/>
    </source>
</evidence>
<proteinExistence type="inferred from homology"/>
<comment type="similarity">
    <text evidence="2">Belongs to the CPA3 antiporters (TC 2.A.63) subunit D family.</text>
</comment>
<gene>
    <name evidence="10" type="ORF">CWI75_10890</name>
</gene>
<feature type="transmembrane region" description="Helical" evidence="8">
    <location>
        <begin position="403"/>
        <end position="425"/>
    </location>
</feature>
<evidence type="ECO:0000256" key="1">
    <source>
        <dbReference type="ARBA" id="ARBA00004651"/>
    </source>
</evidence>
<feature type="transmembrane region" description="Helical" evidence="8">
    <location>
        <begin position="199"/>
        <end position="218"/>
    </location>
</feature>
<feature type="transmembrane region" description="Helical" evidence="8">
    <location>
        <begin position="128"/>
        <end position="145"/>
    </location>
</feature>
<feature type="transmembrane region" description="Helical" evidence="8">
    <location>
        <begin position="446"/>
        <end position="469"/>
    </location>
</feature>
<keyword evidence="6 8" id="KW-0472">Membrane</keyword>
<feature type="transmembrane region" description="Helical" evidence="8">
    <location>
        <begin position="157"/>
        <end position="179"/>
    </location>
</feature>
<dbReference type="PANTHER" id="PTHR42703:SF1">
    <property type="entry name" value="NA(+)_H(+) ANTIPORTER SUBUNIT D1"/>
    <property type="match status" value="1"/>
</dbReference>
<feature type="transmembrane region" description="Helical" evidence="8">
    <location>
        <begin position="321"/>
        <end position="341"/>
    </location>
</feature>
<feature type="transmembrane region" description="Helical" evidence="8">
    <location>
        <begin position="291"/>
        <end position="315"/>
    </location>
</feature>
<dbReference type="RefSeq" id="WP_101521526.1">
    <property type="nucleotide sequence ID" value="NZ_PKLZ01000008.1"/>
</dbReference>